<dbReference type="EMBL" id="BPLQ01001507">
    <property type="protein sequence ID" value="GIX82339.1"/>
    <property type="molecule type" value="Genomic_DNA"/>
</dbReference>
<proteinExistence type="predicted"/>
<accession>A0AAV4NDA8</accession>
<keyword evidence="2" id="KW-1133">Transmembrane helix</keyword>
<comment type="caution">
    <text evidence="3">The sequence shown here is derived from an EMBL/GenBank/DDBJ whole genome shotgun (WGS) entry which is preliminary data.</text>
</comment>
<evidence type="ECO:0000256" key="2">
    <source>
        <dbReference type="SAM" id="Phobius"/>
    </source>
</evidence>
<name>A0AAV4NDA8_9ARAC</name>
<sequence length="173" mass="18840">MGNSRRPYFVWRLRLSDCRNLFPVFFFLGVVAAKGYIRIQHCFLPLYIFKHDGWKRYSGSPGDFGYGTQPGFYDFFPGQPPPDGMAYHGVLGPGQNVPPPPTSMEQPLSAVVGPGPVNLGADAPYLTNHGDHLLSQRSSPDSVLSLASDAYGPPRSSSAGFPGAHPMSETPVW</sequence>
<organism evidence="3 4">
    <name type="scientific">Caerostris darwini</name>
    <dbReference type="NCBI Taxonomy" id="1538125"/>
    <lineage>
        <taxon>Eukaryota</taxon>
        <taxon>Metazoa</taxon>
        <taxon>Ecdysozoa</taxon>
        <taxon>Arthropoda</taxon>
        <taxon>Chelicerata</taxon>
        <taxon>Arachnida</taxon>
        <taxon>Araneae</taxon>
        <taxon>Araneomorphae</taxon>
        <taxon>Entelegynae</taxon>
        <taxon>Araneoidea</taxon>
        <taxon>Araneidae</taxon>
        <taxon>Caerostris</taxon>
    </lineage>
</organism>
<reference evidence="3 4" key="1">
    <citation type="submission" date="2021-06" db="EMBL/GenBank/DDBJ databases">
        <title>Caerostris darwini draft genome.</title>
        <authorList>
            <person name="Kono N."/>
            <person name="Arakawa K."/>
        </authorList>
    </citation>
    <scope>NUCLEOTIDE SEQUENCE [LARGE SCALE GENOMIC DNA]</scope>
</reference>
<keyword evidence="2" id="KW-0472">Membrane</keyword>
<feature type="region of interest" description="Disordered" evidence="1">
    <location>
        <begin position="128"/>
        <end position="173"/>
    </location>
</feature>
<dbReference type="Proteomes" id="UP001054837">
    <property type="component" value="Unassembled WGS sequence"/>
</dbReference>
<gene>
    <name evidence="3" type="primary">X975_08573</name>
    <name evidence="3" type="ORF">CDAR_77851</name>
</gene>
<keyword evidence="4" id="KW-1185">Reference proteome</keyword>
<protein>
    <submittedName>
        <fullName evidence="3">Uncharacterized protein</fullName>
    </submittedName>
</protein>
<evidence type="ECO:0000313" key="3">
    <source>
        <dbReference type="EMBL" id="GIX82339.1"/>
    </source>
</evidence>
<feature type="transmembrane region" description="Helical" evidence="2">
    <location>
        <begin position="21"/>
        <end position="39"/>
    </location>
</feature>
<evidence type="ECO:0000313" key="4">
    <source>
        <dbReference type="Proteomes" id="UP001054837"/>
    </source>
</evidence>
<evidence type="ECO:0000256" key="1">
    <source>
        <dbReference type="SAM" id="MobiDB-lite"/>
    </source>
</evidence>
<dbReference type="AlphaFoldDB" id="A0AAV4NDA8"/>
<keyword evidence="2" id="KW-0812">Transmembrane</keyword>